<dbReference type="PROSITE" id="PS51384">
    <property type="entry name" value="FAD_FR"/>
    <property type="match status" value="1"/>
</dbReference>
<keyword evidence="7" id="KW-0408">Iron</keyword>
<dbReference type="Pfam" id="PF22290">
    <property type="entry name" value="DmmA-like_N"/>
    <property type="match status" value="1"/>
</dbReference>
<dbReference type="SUPFAM" id="SSF63380">
    <property type="entry name" value="Riboflavin synthase domain-like"/>
    <property type="match status" value="1"/>
</dbReference>
<evidence type="ECO:0000256" key="4">
    <source>
        <dbReference type="ARBA" id="ARBA00022714"/>
    </source>
</evidence>
<name>A0ABS5XGY5_9GAMM</name>
<keyword evidence="2" id="KW-0285">Flavoprotein</keyword>
<evidence type="ECO:0000256" key="2">
    <source>
        <dbReference type="ARBA" id="ARBA00022630"/>
    </source>
</evidence>
<organism evidence="11 12">
    <name type="scientific">Metapseudomonas boanensis</name>
    <dbReference type="NCBI Taxonomy" id="2822138"/>
    <lineage>
        <taxon>Bacteria</taxon>
        <taxon>Pseudomonadati</taxon>
        <taxon>Pseudomonadota</taxon>
        <taxon>Gammaproteobacteria</taxon>
        <taxon>Pseudomonadales</taxon>
        <taxon>Pseudomonadaceae</taxon>
        <taxon>Metapseudomonas</taxon>
    </lineage>
</organism>
<dbReference type="InterPro" id="IPR017927">
    <property type="entry name" value="FAD-bd_FR_type"/>
</dbReference>
<evidence type="ECO:0000256" key="1">
    <source>
        <dbReference type="ARBA" id="ARBA00001917"/>
    </source>
</evidence>
<dbReference type="CDD" id="cd06185">
    <property type="entry name" value="PDR_like"/>
    <property type="match status" value="1"/>
</dbReference>
<evidence type="ECO:0000259" key="9">
    <source>
        <dbReference type="PROSITE" id="PS51085"/>
    </source>
</evidence>
<dbReference type="RefSeq" id="WP_215374703.1">
    <property type="nucleotide sequence ID" value="NZ_JAGTIS010000005.1"/>
</dbReference>
<dbReference type="PROSITE" id="PS51085">
    <property type="entry name" value="2FE2S_FER_2"/>
    <property type="match status" value="1"/>
</dbReference>
<dbReference type="InterPro" id="IPR012675">
    <property type="entry name" value="Beta-grasp_dom_sf"/>
</dbReference>
<evidence type="ECO:0000259" key="10">
    <source>
        <dbReference type="PROSITE" id="PS51384"/>
    </source>
</evidence>
<feature type="domain" description="FAD-binding FR-type" evidence="10">
    <location>
        <begin position="5"/>
        <end position="107"/>
    </location>
</feature>
<evidence type="ECO:0000256" key="8">
    <source>
        <dbReference type="ARBA" id="ARBA00023014"/>
    </source>
</evidence>
<feature type="domain" description="2Fe-2S ferredoxin-type" evidence="9">
    <location>
        <begin position="235"/>
        <end position="322"/>
    </location>
</feature>
<dbReference type="InterPro" id="IPR006058">
    <property type="entry name" value="2Fe2S_fd_BS"/>
</dbReference>
<keyword evidence="8" id="KW-0411">Iron-sulfur</keyword>
<dbReference type="Pfam" id="PF00111">
    <property type="entry name" value="Fer2"/>
    <property type="match status" value="1"/>
</dbReference>
<evidence type="ECO:0000256" key="3">
    <source>
        <dbReference type="ARBA" id="ARBA00022643"/>
    </source>
</evidence>
<protein>
    <submittedName>
        <fullName evidence="11">Oxidoreductase</fullName>
    </submittedName>
</protein>
<evidence type="ECO:0000256" key="6">
    <source>
        <dbReference type="ARBA" id="ARBA00023002"/>
    </source>
</evidence>
<accession>A0ABS5XGY5</accession>
<dbReference type="InterPro" id="IPR001041">
    <property type="entry name" value="2Fe-2S_ferredoxin-type"/>
</dbReference>
<dbReference type="InterPro" id="IPR017938">
    <property type="entry name" value="Riboflavin_synthase-like_b-brl"/>
</dbReference>
<keyword evidence="4" id="KW-0001">2Fe-2S</keyword>
<dbReference type="InterPro" id="IPR050415">
    <property type="entry name" value="MRET"/>
</dbReference>
<evidence type="ECO:0000256" key="5">
    <source>
        <dbReference type="ARBA" id="ARBA00022723"/>
    </source>
</evidence>
<dbReference type="Proteomes" id="UP001519667">
    <property type="component" value="Unassembled WGS sequence"/>
</dbReference>
<gene>
    <name evidence="11" type="ORF">J7302_12530</name>
</gene>
<evidence type="ECO:0000256" key="7">
    <source>
        <dbReference type="ARBA" id="ARBA00023004"/>
    </source>
</evidence>
<keyword evidence="5" id="KW-0479">Metal-binding</keyword>
<dbReference type="CDD" id="cd00207">
    <property type="entry name" value="fer2"/>
    <property type="match status" value="1"/>
</dbReference>
<dbReference type="InterPro" id="IPR036010">
    <property type="entry name" value="2Fe-2S_ferredoxin-like_sf"/>
</dbReference>
<dbReference type="InterPro" id="IPR039261">
    <property type="entry name" value="FNR_nucleotide-bd"/>
</dbReference>
<dbReference type="PANTHER" id="PTHR47354:SF1">
    <property type="entry name" value="CARNITINE MONOOXYGENASE REDUCTASE SUBUNIT"/>
    <property type="match status" value="1"/>
</dbReference>
<comment type="caution">
    <text evidence="11">The sequence shown here is derived from an EMBL/GenBank/DDBJ whole genome shotgun (WGS) entry which is preliminary data.</text>
</comment>
<keyword evidence="6" id="KW-0560">Oxidoreductase</keyword>
<reference evidence="11 12" key="1">
    <citation type="submission" date="2021-04" db="EMBL/GenBank/DDBJ databases">
        <title>Pseudomonas boanensis sp. nov., a bacterium isolated from river water used for household purposes in Boane District, Mozambique.</title>
        <authorList>
            <person name="Nicklasson M."/>
            <person name="Martin-Rodriguez A.J."/>
            <person name="Thorell K."/>
            <person name="Neves L."/>
            <person name="Mussagy A."/>
            <person name="Rydberg H.A."/>
            <person name="Hernroth B."/>
            <person name="Svensson-Stadler L."/>
            <person name="Sjoling A."/>
        </authorList>
    </citation>
    <scope>NUCLEOTIDE SEQUENCE [LARGE SCALE GENOMIC DNA]</scope>
    <source>
        <strain evidence="11 12">DB1</strain>
    </source>
</reference>
<evidence type="ECO:0000313" key="11">
    <source>
        <dbReference type="EMBL" id="MBT8766942.1"/>
    </source>
</evidence>
<comment type="cofactor">
    <cofactor evidence="1">
        <name>FMN</name>
        <dbReference type="ChEBI" id="CHEBI:58210"/>
    </cofactor>
</comment>
<sequence length="322" mass="34505">MSALAAPLEVQVTGMRLEADGVMSLEMQAVDRAPLPEWRPGAHIDLLLPSGLVRQYSLCSDPRDRQRLRIAVLLEANGRGGSREVHGSLRVGQKLMIRGPRNAFPMQAGQRYLFVAGGIGITPVLAMAQEAQRAGAEWHLLYGGRSRKSMAFIDELLALGGERVSVLPTDEVGLLDLEDIAARATSGVHTYSCGPSALLDALTERFAVAGLAEQLHLERFAPAAPTPSATEAGEQPLRVILARSGKEVEVPNGCTIMAALRAAGHEVASSCEQGVCGMCETRVLDGVPEHRDMLLSENERARGNVMMLCVSRALTPTLTLDL</sequence>
<proteinExistence type="predicted"/>
<dbReference type="EMBL" id="JAGTIS010000005">
    <property type="protein sequence ID" value="MBT8766942.1"/>
    <property type="molecule type" value="Genomic_DNA"/>
</dbReference>
<dbReference type="PRINTS" id="PR00409">
    <property type="entry name" value="PHDIOXRDTASE"/>
</dbReference>
<keyword evidence="3" id="KW-0288">FMN</keyword>
<evidence type="ECO:0000313" key="12">
    <source>
        <dbReference type="Proteomes" id="UP001519667"/>
    </source>
</evidence>
<keyword evidence="12" id="KW-1185">Reference proteome</keyword>
<dbReference type="PANTHER" id="PTHR47354">
    <property type="entry name" value="NADH OXIDOREDUCTASE HCR"/>
    <property type="match status" value="1"/>
</dbReference>
<dbReference type="SUPFAM" id="SSF54292">
    <property type="entry name" value="2Fe-2S ferredoxin-like"/>
    <property type="match status" value="1"/>
</dbReference>
<dbReference type="PROSITE" id="PS00197">
    <property type="entry name" value="2FE2S_FER_1"/>
    <property type="match status" value="1"/>
</dbReference>
<dbReference type="Gene3D" id="3.40.50.80">
    <property type="entry name" value="Nucleotide-binding domain of ferredoxin-NADP reductase (FNR) module"/>
    <property type="match status" value="1"/>
</dbReference>
<dbReference type="Gene3D" id="2.40.30.10">
    <property type="entry name" value="Translation factors"/>
    <property type="match status" value="1"/>
</dbReference>
<dbReference type="SUPFAM" id="SSF52343">
    <property type="entry name" value="Ferredoxin reductase-like, C-terminal NADP-linked domain"/>
    <property type="match status" value="1"/>
</dbReference>
<dbReference type="Gene3D" id="3.10.20.30">
    <property type="match status" value="1"/>
</dbReference>
<dbReference type="InterPro" id="IPR054582">
    <property type="entry name" value="DmmA-like_N"/>
</dbReference>